<dbReference type="SUPFAM" id="SSF48371">
    <property type="entry name" value="ARM repeat"/>
    <property type="match status" value="1"/>
</dbReference>
<keyword evidence="5" id="KW-0677">Repeat</keyword>
<dbReference type="GO" id="GO:0004674">
    <property type="term" value="F:protein serine/threonine kinase activity"/>
    <property type="evidence" value="ECO:0007669"/>
    <property type="project" value="UniProtKB-KW"/>
</dbReference>
<dbReference type="Proteomes" id="UP000274922">
    <property type="component" value="Unassembled WGS sequence"/>
</dbReference>
<dbReference type="SUPFAM" id="SSF101898">
    <property type="entry name" value="NHL repeat"/>
    <property type="match status" value="1"/>
</dbReference>
<keyword evidence="2" id="KW-0723">Serine/threonine-protein kinase</keyword>
<evidence type="ECO:0000256" key="8">
    <source>
        <dbReference type="ARBA" id="ARBA00022840"/>
    </source>
</evidence>
<dbReference type="SUPFAM" id="SSF56112">
    <property type="entry name" value="Protein kinase-like (PK-like)"/>
    <property type="match status" value="1"/>
</dbReference>
<name>A0A4P9X8S1_9FUNG</name>
<feature type="domain" description="Protein kinase" evidence="11">
    <location>
        <begin position="27"/>
        <end position="306"/>
    </location>
</feature>
<dbReference type="InterPro" id="IPR001680">
    <property type="entry name" value="WD40_rpt"/>
</dbReference>
<evidence type="ECO:0000256" key="9">
    <source>
        <dbReference type="PROSITE-ProRule" id="PRU00221"/>
    </source>
</evidence>
<dbReference type="InterPro" id="IPR000719">
    <property type="entry name" value="Prot_kinase_dom"/>
</dbReference>
<keyword evidence="6" id="KW-0547">Nucleotide-binding</keyword>
<dbReference type="InterPro" id="IPR055231">
    <property type="entry name" value="2AA_helical"/>
</dbReference>
<keyword evidence="4" id="KW-0808">Transferase</keyword>
<dbReference type="Gene3D" id="1.25.10.10">
    <property type="entry name" value="Leucine-rich Repeat Variant"/>
    <property type="match status" value="2"/>
</dbReference>
<dbReference type="OrthoDB" id="242910at2759"/>
<evidence type="ECO:0000256" key="1">
    <source>
        <dbReference type="ARBA" id="ARBA00012513"/>
    </source>
</evidence>
<keyword evidence="13" id="KW-1185">Reference proteome</keyword>
<dbReference type="InterPro" id="IPR036322">
    <property type="entry name" value="WD40_repeat_dom_sf"/>
</dbReference>
<dbReference type="GO" id="GO:0045324">
    <property type="term" value="P:late endosome to vacuole transport"/>
    <property type="evidence" value="ECO:0007669"/>
    <property type="project" value="InterPro"/>
</dbReference>
<evidence type="ECO:0000313" key="13">
    <source>
        <dbReference type="Proteomes" id="UP000274922"/>
    </source>
</evidence>
<dbReference type="SMART" id="SM00220">
    <property type="entry name" value="S_TKc"/>
    <property type="match status" value="1"/>
</dbReference>
<dbReference type="InterPro" id="IPR011989">
    <property type="entry name" value="ARM-like"/>
</dbReference>
<evidence type="ECO:0000256" key="6">
    <source>
        <dbReference type="ARBA" id="ARBA00022741"/>
    </source>
</evidence>
<dbReference type="Pfam" id="PF22956">
    <property type="entry name" value="VPS15-like_hel"/>
    <property type="match status" value="1"/>
</dbReference>
<accession>A0A4P9X8S1</accession>
<dbReference type="InterPro" id="IPR016024">
    <property type="entry name" value="ARM-type_fold"/>
</dbReference>
<dbReference type="GO" id="GO:0034271">
    <property type="term" value="C:phosphatidylinositol 3-kinase complex, class III, type I"/>
    <property type="evidence" value="ECO:0007669"/>
    <property type="project" value="TreeGrafter"/>
</dbReference>
<dbReference type="PROSITE" id="PS50294">
    <property type="entry name" value="WD_REPEATS_REGION"/>
    <property type="match status" value="1"/>
</dbReference>
<proteinExistence type="predicted"/>
<evidence type="ECO:0000259" key="11">
    <source>
        <dbReference type="PROSITE" id="PS50011"/>
    </source>
</evidence>
<dbReference type="GO" id="GO:0071561">
    <property type="term" value="C:nucleus-vacuole junction"/>
    <property type="evidence" value="ECO:0007669"/>
    <property type="project" value="TreeGrafter"/>
</dbReference>
<evidence type="ECO:0000256" key="3">
    <source>
        <dbReference type="ARBA" id="ARBA00022574"/>
    </source>
</evidence>
<dbReference type="EC" id="2.7.11.1" evidence="1"/>
<dbReference type="InterPro" id="IPR011009">
    <property type="entry name" value="Kinase-like_dom_sf"/>
</dbReference>
<dbReference type="SUPFAM" id="SSF50978">
    <property type="entry name" value="WD40 repeat-like"/>
    <property type="match status" value="1"/>
</dbReference>
<dbReference type="Gene3D" id="2.130.10.10">
    <property type="entry name" value="YVTN repeat-like/Quinoprotein amine dehydrogenase"/>
    <property type="match status" value="2"/>
</dbReference>
<dbReference type="GO" id="GO:0016236">
    <property type="term" value="P:macroautophagy"/>
    <property type="evidence" value="ECO:0007669"/>
    <property type="project" value="InterPro"/>
</dbReference>
<dbReference type="GO" id="GO:0005770">
    <property type="term" value="C:late endosome"/>
    <property type="evidence" value="ECO:0007669"/>
    <property type="project" value="TreeGrafter"/>
</dbReference>
<feature type="repeat" description="WD" evidence="9">
    <location>
        <begin position="1551"/>
        <end position="1564"/>
    </location>
</feature>
<dbReference type="GO" id="GO:0006623">
    <property type="term" value="P:protein targeting to vacuole"/>
    <property type="evidence" value="ECO:0007669"/>
    <property type="project" value="TreeGrafter"/>
</dbReference>
<feature type="region of interest" description="Disordered" evidence="10">
    <location>
        <begin position="1475"/>
        <end position="1505"/>
    </location>
</feature>
<sequence>MGNTISDTLPRSAAATPASYVNELPGITYDRSLGASRFMKTVRGRDAHGALVVIKIFILHRESDASTLLRPLHDALQAERSALLGIPNVFPHAHIVATDRAGYLIREYLYSSLYDRISTHPFLVLLEKTWLIFQLLTGLKAAHDAGVCHGDIKTENVLVTRWNWAVLVDFASYKPLFLPDDHPGDFDFFCDASGRRVCYVAPERFRRRDPAHDDPQPTALTPAMDLFSLGCTIAELLLDSTPLFTFSQLLAYRNGSHDPAPHLAKIECPRLRAMVTRMIDRDPRRRGDLATYLLNGRRDGLFPPWFFDVLHPYAAQLAATTPWRPPAGIDPALASNPPPAMVLPLSYDARLECLTNEFVWLMQALGEAAVQGPSLPINYADTAALYLVSTPAASSPLLPDDIHEGALLPGANCDACLLLLSMVTSCIKSARWPSSRVQAIDLIVALGMRFGNQFRLDRCLPYLIKLVQPGEATLVRVHALHGVMTVMKQLTSLTASDANLLVDYVLPNLQPLATESERLLRIHFAACLGTLSEACLVFLELGQHIQQQLNTSDDYAGSVSHSAGAGGVAAAPVAVELGFSGYDQKWQELQQIMKESVIALLTDSEPAVKCGLLENIPQLCAFFGRQNTNDFLLSYLITYLNDTSQQVRVQFYRSTVAIAAFMGLPTFEQYLLEIMSQSLWDHEEPVVACVAQSLTALLELGIMQPHHSLKLAPTFVTLVCHPCLFVRHAAIHFLVVAVRRVSPLERAAFWYPLLRPFLLTDLARLDAPTRLIEALRPPVRPILFAKTIQFYQTHPRFAARSRPSRQASAVPILSPSTPATSAASLLPLASGTSPTAATAARQTTLRHGDSMAVFMAEPSSMSLSTASVTMAQEDEVALWQQLEPFGISRDEFSQLRLMHSYFVELAQGAARRKSVVDRQRTAGLTTEGTWSDDLGKRPSIVPLRNFNVRPHTEFLLPSPSLPSTSASLHAASAVSSTMPYAVDAASLIDESSGNNRYVASLFAKKAREIFPASVPELGPRVAPVNLDHLLIGGPLATPSNTLYRAASAWRPKGILIAQLDEHVAPVMALRLCQNHAFFVSGDTHGYVKIWDTQRLERNASHRSRGTYFQGDGLTALAMLDGRQSVVSCARDGTIDINRIDYLATPSRGASSDPHHAMAGRFASAASGGAMCAYTYEGMTHVRRMRLPPGQYVTALDQGETENDLLLCYATNTNHVAGIDLRSRATRFTFRLDIRHGRISALLLDPKRVWLLAGTHDGVFALWDLRFQLPVHIWRHPAAAPAPPGTHGGRPRPSPPGSTRITRLMAGPQPSTVLAVIAGPFHEVSMWNVATRACEEVWYVQPPGVDVHGDGLFAAAGAAGLPPHRASSIAAACGRVRHPFPTAAHPPPASGALPPAAMRHGIRGISLSPAFPFFVTGGTDRRIRVWDLKRPEASYILSGHVERASLSDDRLHALLHAAGVPASAWPLAASTMATAGVPSGAPTPSMASLSAAQRHRASRGDHPSELAHPLPVVHIAQFERPSASGDTKAPMRVHHHDAITDVLVSLVPYPCVVSAGRDGLIKVWK</sequence>
<keyword evidence="7" id="KW-0418">Kinase</keyword>
<feature type="repeat" description="WD" evidence="9">
    <location>
        <begin position="1394"/>
        <end position="1435"/>
    </location>
</feature>
<dbReference type="GO" id="GO:0005524">
    <property type="term" value="F:ATP binding"/>
    <property type="evidence" value="ECO:0007669"/>
    <property type="project" value="InterPro"/>
</dbReference>
<keyword evidence="8" id="KW-0067">ATP-binding</keyword>
<dbReference type="PANTHER" id="PTHR17583">
    <property type="entry name" value="PHOSPHOINOSITIDE 3-KINASE REGULATORY SUBUNIT 4"/>
    <property type="match status" value="1"/>
</dbReference>
<feature type="repeat" description="WD" evidence="9">
    <location>
        <begin position="1059"/>
        <end position="1100"/>
    </location>
</feature>
<evidence type="ECO:0000256" key="5">
    <source>
        <dbReference type="ARBA" id="ARBA00022737"/>
    </source>
</evidence>
<evidence type="ECO:0000256" key="2">
    <source>
        <dbReference type="ARBA" id="ARBA00022527"/>
    </source>
</evidence>
<evidence type="ECO:0000313" key="12">
    <source>
        <dbReference type="EMBL" id="RKP01662.1"/>
    </source>
</evidence>
<protein>
    <recommendedName>
        <fullName evidence="1">non-specific serine/threonine protein kinase</fullName>
        <ecNumber evidence="1">2.7.11.1</ecNumber>
    </recommendedName>
</protein>
<organism evidence="12 13">
    <name type="scientific">Caulochytrium protostelioides</name>
    <dbReference type="NCBI Taxonomy" id="1555241"/>
    <lineage>
        <taxon>Eukaryota</taxon>
        <taxon>Fungi</taxon>
        <taxon>Fungi incertae sedis</taxon>
        <taxon>Chytridiomycota</taxon>
        <taxon>Chytridiomycota incertae sedis</taxon>
        <taxon>Chytridiomycetes</taxon>
        <taxon>Caulochytriales</taxon>
        <taxon>Caulochytriaceae</taxon>
        <taxon>Caulochytrium</taxon>
    </lineage>
</organism>
<dbReference type="Gene3D" id="1.10.510.10">
    <property type="entry name" value="Transferase(Phosphotransferase) domain 1"/>
    <property type="match status" value="1"/>
</dbReference>
<dbReference type="Pfam" id="PF00069">
    <property type="entry name" value="Pkinase"/>
    <property type="match status" value="1"/>
</dbReference>
<dbReference type="CDD" id="cd13980">
    <property type="entry name" value="STKc_Vps15"/>
    <property type="match status" value="1"/>
</dbReference>
<evidence type="ECO:0000256" key="7">
    <source>
        <dbReference type="ARBA" id="ARBA00022777"/>
    </source>
</evidence>
<dbReference type="GO" id="GO:0034272">
    <property type="term" value="C:phosphatidylinositol 3-kinase complex, class III, type II"/>
    <property type="evidence" value="ECO:0007669"/>
    <property type="project" value="TreeGrafter"/>
</dbReference>
<evidence type="ECO:0000256" key="10">
    <source>
        <dbReference type="SAM" id="MobiDB-lite"/>
    </source>
</evidence>
<dbReference type="PROSITE" id="PS50011">
    <property type="entry name" value="PROTEIN_KINASE_DOM"/>
    <property type="match status" value="1"/>
</dbReference>
<evidence type="ECO:0000256" key="4">
    <source>
        <dbReference type="ARBA" id="ARBA00022679"/>
    </source>
</evidence>
<keyword evidence="3 9" id="KW-0853">WD repeat</keyword>
<dbReference type="STRING" id="1555241.A0A4P9X8S1"/>
<dbReference type="PANTHER" id="PTHR17583:SF0">
    <property type="entry name" value="PHOSPHOINOSITIDE 3-KINASE REGULATORY SUBUNIT 4"/>
    <property type="match status" value="1"/>
</dbReference>
<dbReference type="InterPro" id="IPR015943">
    <property type="entry name" value="WD40/YVTN_repeat-like_dom_sf"/>
</dbReference>
<dbReference type="InterPro" id="IPR045162">
    <property type="entry name" value="Vps15-like"/>
</dbReference>
<dbReference type="PROSITE" id="PS50082">
    <property type="entry name" value="WD_REPEATS_2"/>
    <property type="match status" value="3"/>
</dbReference>
<gene>
    <name evidence="12" type="ORF">CXG81DRAFT_11682</name>
</gene>
<dbReference type="InterPro" id="IPR008271">
    <property type="entry name" value="Ser/Thr_kinase_AS"/>
</dbReference>
<dbReference type="PROSITE" id="PS00108">
    <property type="entry name" value="PROTEIN_KINASE_ST"/>
    <property type="match status" value="1"/>
</dbReference>
<dbReference type="EMBL" id="ML014164">
    <property type="protein sequence ID" value="RKP01662.1"/>
    <property type="molecule type" value="Genomic_DNA"/>
</dbReference>
<dbReference type="SMART" id="SM00320">
    <property type="entry name" value="WD40"/>
    <property type="match status" value="5"/>
</dbReference>
<reference evidence="13" key="1">
    <citation type="journal article" date="2018" name="Nat. Microbiol.">
        <title>Leveraging single-cell genomics to expand the fungal tree of life.</title>
        <authorList>
            <person name="Ahrendt S.R."/>
            <person name="Quandt C.A."/>
            <person name="Ciobanu D."/>
            <person name="Clum A."/>
            <person name="Salamov A."/>
            <person name="Andreopoulos B."/>
            <person name="Cheng J.F."/>
            <person name="Woyke T."/>
            <person name="Pelin A."/>
            <person name="Henrissat B."/>
            <person name="Reynolds N.K."/>
            <person name="Benny G.L."/>
            <person name="Smith M.E."/>
            <person name="James T.Y."/>
            <person name="Grigoriev I.V."/>
        </authorList>
    </citation>
    <scope>NUCLEOTIDE SEQUENCE [LARGE SCALE GENOMIC DNA]</scope>
    <source>
        <strain evidence="13">ATCC 52028</strain>
    </source>
</reference>
<dbReference type="Pfam" id="PF00400">
    <property type="entry name" value="WD40"/>
    <property type="match status" value="2"/>
</dbReference>